<dbReference type="PANTHER" id="PTHR47338">
    <property type="entry name" value="ZN(II)2CYS6 TRANSCRIPTION FACTOR (EUROFUNG)-RELATED"/>
    <property type="match status" value="1"/>
</dbReference>
<feature type="coiled-coil region" evidence="6">
    <location>
        <begin position="59"/>
        <end position="86"/>
    </location>
</feature>
<feature type="domain" description="Zn(2)-C6 fungal-type" evidence="8">
    <location>
        <begin position="25"/>
        <end position="57"/>
    </location>
</feature>
<keyword evidence="3" id="KW-0805">Transcription regulation</keyword>
<dbReference type="STRING" id="945553.A0A0D2NRE0"/>
<dbReference type="Gene3D" id="4.10.240.10">
    <property type="entry name" value="Zn(2)-C6 fungal-type DNA-binding domain"/>
    <property type="match status" value="1"/>
</dbReference>
<evidence type="ECO:0000256" key="4">
    <source>
        <dbReference type="ARBA" id="ARBA00023163"/>
    </source>
</evidence>
<proteinExistence type="predicted"/>
<reference evidence="10" key="1">
    <citation type="submission" date="2014-04" db="EMBL/GenBank/DDBJ databases">
        <title>Evolutionary Origins and Diversification of the Mycorrhizal Mutualists.</title>
        <authorList>
            <consortium name="DOE Joint Genome Institute"/>
            <consortium name="Mycorrhizal Genomics Consortium"/>
            <person name="Kohler A."/>
            <person name="Kuo A."/>
            <person name="Nagy L.G."/>
            <person name="Floudas D."/>
            <person name="Copeland A."/>
            <person name="Barry K.W."/>
            <person name="Cichocki N."/>
            <person name="Veneault-Fourrey C."/>
            <person name="LaButti K."/>
            <person name="Lindquist E.A."/>
            <person name="Lipzen A."/>
            <person name="Lundell T."/>
            <person name="Morin E."/>
            <person name="Murat C."/>
            <person name="Riley R."/>
            <person name="Ohm R."/>
            <person name="Sun H."/>
            <person name="Tunlid A."/>
            <person name="Henrissat B."/>
            <person name="Grigoriev I.V."/>
            <person name="Hibbett D.S."/>
            <person name="Martin F."/>
        </authorList>
    </citation>
    <scope>NUCLEOTIDE SEQUENCE [LARGE SCALE GENOMIC DNA]</scope>
    <source>
        <strain evidence="10">FD-334 SS-4</strain>
    </source>
</reference>
<dbReference type="Proteomes" id="UP000054270">
    <property type="component" value="Unassembled WGS sequence"/>
</dbReference>
<dbReference type="InterPro" id="IPR007219">
    <property type="entry name" value="XnlR_reg_dom"/>
</dbReference>
<dbReference type="GO" id="GO:0006351">
    <property type="term" value="P:DNA-templated transcription"/>
    <property type="evidence" value="ECO:0007669"/>
    <property type="project" value="InterPro"/>
</dbReference>
<evidence type="ECO:0000259" key="8">
    <source>
        <dbReference type="PROSITE" id="PS50048"/>
    </source>
</evidence>
<sequence length="559" mass="61231">MASGSSSRSADENWGTPGYLPRGGACVSCRRRKMKCDGRHPVCTQCDRAGRAEDCEYTAGHERSTVQILEENISQLEARIQELQNPNVVPTAVTLHQPYGAEPSSSSSHNASNMRLAVQDPPVQIAEALLAVFFPYATEIGFFLNIPRFQASMMQGYPPGHPSRPAPALIFAVYLWSIRLSDDPSVKSRESAYLFRATQDAATALSGSHPSKVIHSIQAEVLLATYFFANGRFFEGKLHVSNAVSTTLSSGMHKIRSAAPGQQSTRNRISSPRDPVEEGERIICAWTVLTLDKMWATALEHTPNFEDSTHVLGTQVDTPWPLEMEDFEQGRLPQHVRTAHTIQNFFSGAPTPDAGLSSRAFESKAAILWNSATIFARKCSGNTTAQLALPPLIEEFTSLSALIDKVTDQLPSTGLQMIAGLHNLEKARRLAVGYTILKMASIALHAPFAFVGRNESSRQTRESCAREILEVVVVLRGRGIHHLNPIIGSAWVEAAQILFNEITNARALRMSGAYSSTDERAILDLIQRATGAMADFALNIPLTSFQVNKIEETYGALTR</sequence>
<dbReference type="Pfam" id="PF04082">
    <property type="entry name" value="Fungal_trans"/>
    <property type="match status" value="1"/>
</dbReference>
<dbReference type="OrthoDB" id="2309723at2759"/>
<evidence type="ECO:0000256" key="6">
    <source>
        <dbReference type="SAM" id="Coils"/>
    </source>
</evidence>
<evidence type="ECO:0000256" key="5">
    <source>
        <dbReference type="ARBA" id="ARBA00023242"/>
    </source>
</evidence>
<dbReference type="GO" id="GO:0003677">
    <property type="term" value="F:DNA binding"/>
    <property type="evidence" value="ECO:0007669"/>
    <property type="project" value="InterPro"/>
</dbReference>
<protein>
    <recommendedName>
        <fullName evidence="8">Zn(2)-C6 fungal-type domain-containing protein</fullName>
    </recommendedName>
</protein>
<evidence type="ECO:0000256" key="2">
    <source>
        <dbReference type="ARBA" id="ARBA00022723"/>
    </source>
</evidence>
<dbReference type="CDD" id="cd00067">
    <property type="entry name" value="GAL4"/>
    <property type="match status" value="1"/>
</dbReference>
<name>A0A0D2NRE0_HYPSF</name>
<dbReference type="PANTHER" id="PTHR47338:SF29">
    <property type="entry name" value="ZN(2)-C6 FUNGAL-TYPE DOMAIN-CONTAINING PROTEIN"/>
    <property type="match status" value="1"/>
</dbReference>
<feature type="region of interest" description="Disordered" evidence="7">
    <location>
        <begin position="254"/>
        <end position="275"/>
    </location>
</feature>
<accession>A0A0D2NRE0</accession>
<dbReference type="PROSITE" id="PS00463">
    <property type="entry name" value="ZN2_CY6_FUNGAL_1"/>
    <property type="match status" value="1"/>
</dbReference>
<dbReference type="Pfam" id="PF00172">
    <property type="entry name" value="Zn_clus"/>
    <property type="match status" value="1"/>
</dbReference>
<evidence type="ECO:0000256" key="1">
    <source>
        <dbReference type="ARBA" id="ARBA00004123"/>
    </source>
</evidence>
<dbReference type="InterPro" id="IPR036864">
    <property type="entry name" value="Zn2-C6_fun-type_DNA-bd_sf"/>
</dbReference>
<keyword evidence="6" id="KW-0175">Coiled coil</keyword>
<dbReference type="InterPro" id="IPR050815">
    <property type="entry name" value="TF_fung"/>
</dbReference>
<evidence type="ECO:0000313" key="9">
    <source>
        <dbReference type="EMBL" id="KJA21334.1"/>
    </source>
</evidence>
<keyword evidence="10" id="KW-1185">Reference proteome</keyword>
<gene>
    <name evidence="9" type="ORF">HYPSUDRAFT_42200</name>
</gene>
<dbReference type="SMART" id="SM00066">
    <property type="entry name" value="GAL4"/>
    <property type="match status" value="1"/>
</dbReference>
<dbReference type="CDD" id="cd12148">
    <property type="entry name" value="fungal_TF_MHR"/>
    <property type="match status" value="1"/>
</dbReference>
<feature type="compositionally biased region" description="Polar residues" evidence="7">
    <location>
        <begin position="260"/>
        <end position="270"/>
    </location>
</feature>
<dbReference type="GO" id="GO:0008270">
    <property type="term" value="F:zinc ion binding"/>
    <property type="evidence" value="ECO:0007669"/>
    <property type="project" value="InterPro"/>
</dbReference>
<evidence type="ECO:0000256" key="7">
    <source>
        <dbReference type="SAM" id="MobiDB-lite"/>
    </source>
</evidence>
<evidence type="ECO:0000313" key="10">
    <source>
        <dbReference type="Proteomes" id="UP000054270"/>
    </source>
</evidence>
<dbReference type="InterPro" id="IPR001138">
    <property type="entry name" value="Zn2Cys6_DnaBD"/>
</dbReference>
<dbReference type="PROSITE" id="PS50048">
    <property type="entry name" value="ZN2_CY6_FUNGAL_2"/>
    <property type="match status" value="1"/>
</dbReference>
<dbReference type="EMBL" id="KN817559">
    <property type="protein sequence ID" value="KJA21334.1"/>
    <property type="molecule type" value="Genomic_DNA"/>
</dbReference>
<dbReference type="AlphaFoldDB" id="A0A0D2NRE0"/>
<keyword evidence="4" id="KW-0804">Transcription</keyword>
<evidence type="ECO:0000256" key="3">
    <source>
        <dbReference type="ARBA" id="ARBA00023015"/>
    </source>
</evidence>
<organism evidence="9 10">
    <name type="scientific">Hypholoma sublateritium (strain FD-334 SS-4)</name>
    <dbReference type="NCBI Taxonomy" id="945553"/>
    <lineage>
        <taxon>Eukaryota</taxon>
        <taxon>Fungi</taxon>
        <taxon>Dikarya</taxon>
        <taxon>Basidiomycota</taxon>
        <taxon>Agaricomycotina</taxon>
        <taxon>Agaricomycetes</taxon>
        <taxon>Agaricomycetidae</taxon>
        <taxon>Agaricales</taxon>
        <taxon>Agaricineae</taxon>
        <taxon>Strophariaceae</taxon>
        <taxon>Hypholoma</taxon>
    </lineage>
</organism>
<comment type="subcellular location">
    <subcellularLocation>
        <location evidence="1">Nucleus</location>
    </subcellularLocation>
</comment>
<dbReference type="SUPFAM" id="SSF57701">
    <property type="entry name" value="Zn2/Cys6 DNA-binding domain"/>
    <property type="match status" value="1"/>
</dbReference>
<keyword evidence="5" id="KW-0539">Nucleus</keyword>
<dbReference type="OMA" id="AEDCEYT"/>
<keyword evidence="2" id="KW-0479">Metal-binding</keyword>
<dbReference type="GO" id="GO:0005634">
    <property type="term" value="C:nucleus"/>
    <property type="evidence" value="ECO:0007669"/>
    <property type="project" value="UniProtKB-SubCell"/>
</dbReference>
<dbReference type="GO" id="GO:0000981">
    <property type="term" value="F:DNA-binding transcription factor activity, RNA polymerase II-specific"/>
    <property type="evidence" value="ECO:0007669"/>
    <property type="project" value="InterPro"/>
</dbReference>